<gene>
    <name evidence="5" type="ORF">ACFP5Y_01770</name>
</gene>
<evidence type="ECO:0000256" key="1">
    <source>
        <dbReference type="ARBA" id="ARBA00023015"/>
    </source>
</evidence>
<dbReference type="Proteomes" id="UP001596282">
    <property type="component" value="Unassembled WGS sequence"/>
</dbReference>
<keyword evidence="2" id="KW-0238">DNA-binding</keyword>
<dbReference type="Pfam" id="PF01047">
    <property type="entry name" value="MarR"/>
    <property type="match status" value="1"/>
</dbReference>
<reference evidence="6" key="1">
    <citation type="journal article" date="2019" name="Int. J. Syst. Evol. Microbiol.">
        <title>The Global Catalogue of Microorganisms (GCM) 10K type strain sequencing project: providing services to taxonomists for standard genome sequencing and annotation.</title>
        <authorList>
            <consortium name="The Broad Institute Genomics Platform"/>
            <consortium name="The Broad Institute Genome Sequencing Center for Infectious Disease"/>
            <person name="Wu L."/>
            <person name="Ma J."/>
        </authorList>
    </citation>
    <scope>NUCLEOTIDE SEQUENCE [LARGE SCALE GENOMIC DNA]</scope>
    <source>
        <strain evidence="6">CCM 8933</strain>
    </source>
</reference>
<dbReference type="RefSeq" id="WP_137628147.1">
    <property type="nucleotide sequence ID" value="NZ_BJDJ01000006.1"/>
</dbReference>
<keyword evidence="6" id="KW-1185">Reference proteome</keyword>
<dbReference type="SUPFAM" id="SSF46785">
    <property type="entry name" value="Winged helix' DNA-binding domain"/>
    <property type="match status" value="1"/>
</dbReference>
<comment type="caution">
    <text evidence="5">The sequence shown here is derived from an EMBL/GenBank/DDBJ whole genome shotgun (WGS) entry which is preliminary data.</text>
</comment>
<evidence type="ECO:0000256" key="3">
    <source>
        <dbReference type="ARBA" id="ARBA00023163"/>
    </source>
</evidence>
<dbReference type="PANTHER" id="PTHR33164">
    <property type="entry name" value="TRANSCRIPTIONAL REGULATOR, MARR FAMILY"/>
    <property type="match status" value="1"/>
</dbReference>
<feature type="domain" description="HTH marR-type" evidence="4">
    <location>
        <begin position="1"/>
        <end position="147"/>
    </location>
</feature>
<dbReference type="InterPro" id="IPR036388">
    <property type="entry name" value="WH-like_DNA-bd_sf"/>
</dbReference>
<dbReference type="Gene3D" id="1.10.10.10">
    <property type="entry name" value="Winged helix-like DNA-binding domain superfamily/Winged helix DNA-binding domain"/>
    <property type="match status" value="1"/>
</dbReference>
<evidence type="ECO:0000313" key="6">
    <source>
        <dbReference type="Proteomes" id="UP001596282"/>
    </source>
</evidence>
<proteinExistence type="predicted"/>
<keyword evidence="1" id="KW-0805">Transcription regulation</keyword>
<sequence length="149" mass="16579">MATTKTVTAIGPRIKMLNTLVEKELNNTLANLDTPLTGTQMTVLMTINDTQDSVITQKNMESILRLSHPTTRGVIKRLVAMNLISTSKMPNDQRQVVLNMTSQGVDLVKVNRDKINKSVQAVEARIVAGLSTKNQQEFLKVLNKMINNF</sequence>
<dbReference type="EMBL" id="JBHSSC010000005">
    <property type="protein sequence ID" value="MFC6179973.1"/>
    <property type="molecule type" value="Genomic_DNA"/>
</dbReference>
<dbReference type="PANTHER" id="PTHR33164:SF64">
    <property type="entry name" value="TRANSCRIPTIONAL REGULATOR SLYA"/>
    <property type="match status" value="1"/>
</dbReference>
<evidence type="ECO:0000259" key="4">
    <source>
        <dbReference type="PROSITE" id="PS50995"/>
    </source>
</evidence>
<dbReference type="InterPro" id="IPR036390">
    <property type="entry name" value="WH_DNA-bd_sf"/>
</dbReference>
<accession>A0ABW1RX17</accession>
<dbReference type="PROSITE" id="PS50995">
    <property type="entry name" value="HTH_MARR_2"/>
    <property type="match status" value="1"/>
</dbReference>
<name>A0ABW1RX17_9LACO</name>
<organism evidence="5 6">
    <name type="scientific">Lactiplantibacillus daowaiensis</name>
    <dbReference type="NCBI Taxonomy" id="2559918"/>
    <lineage>
        <taxon>Bacteria</taxon>
        <taxon>Bacillati</taxon>
        <taxon>Bacillota</taxon>
        <taxon>Bacilli</taxon>
        <taxon>Lactobacillales</taxon>
        <taxon>Lactobacillaceae</taxon>
        <taxon>Lactiplantibacillus</taxon>
    </lineage>
</organism>
<protein>
    <submittedName>
        <fullName evidence="5">MarR family winged helix-turn-helix transcriptional regulator</fullName>
    </submittedName>
</protein>
<dbReference type="InterPro" id="IPR000835">
    <property type="entry name" value="HTH_MarR-typ"/>
</dbReference>
<evidence type="ECO:0000313" key="5">
    <source>
        <dbReference type="EMBL" id="MFC6179973.1"/>
    </source>
</evidence>
<dbReference type="SMART" id="SM00347">
    <property type="entry name" value="HTH_MARR"/>
    <property type="match status" value="1"/>
</dbReference>
<evidence type="ECO:0000256" key="2">
    <source>
        <dbReference type="ARBA" id="ARBA00023125"/>
    </source>
</evidence>
<dbReference type="InterPro" id="IPR039422">
    <property type="entry name" value="MarR/SlyA-like"/>
</dbReference>
<keyword evidence="3" id="KW-0804">Transcription</keyword>